<feature type="compositionally biased region" description="Basic and acidic residues" evidence="1">
    <location>
        <begin position="1"/>
        <end position="22"/>
    </location>
</feature>
<evidence type="ECO:0000256" key="1">
    <source>
        <dbReference type="SAM" id="MobiDB-lite"/>
    </source>
</evidence>
<organism evidence="2 3">
    <name type="scientific">Bradyrhizobium frederickii</name>
    <dbReference type="NCBI Taxonomy" id="2560054"/>
    <lineage>
        <taxon>Bacteria</taxon>
        <taxon>Pseudomonadati</taxon>
        <taxon>Pseudomonadota</taxon>
        <taxon>Alphaproteobacteria</taxon>
        <taxon>Hyphomicrobiales</taxon>
        <taxon>Nitrobacteraceae</taxon>
        <taxon>Bradyrhizobium</taxon>
    </lineage>
</organism>
<feature type="compositionally biased region" description="Basic residues" evidence="1">
    <location>
        <begin position="939"/>
        <end position="949"/>
    </location>
</feature>
<feature type="region of interest" description="Disordered" evidence="1">
    <location>
        <begin position="1"/>
        <end position="24"/>
    </location>
</feature>
<dbReference type="EMBL" id="SPQU01000008">
    <property type="protein sequence ID" value="TFV37644.1"/>
    <property type="molecule type" value="Genomic_DNA"/>
</dbReference>
<accession>A0A4Y9L5R6</accession>
<keyword evidence="3" id="KW-1185">Reference proteome</keyword>
<dbReference type="Proteomes" id="UP000298225">
    <property type="component" value="Unassembled WGS sequence"/>
</dbReference>
<comment type="caution">
    <text evidence="2">The sequence shown here is derived from an EMBL/GenBank/DDBJ whole genome shotgun (WGS) entry which is preliminary data.</text>
</comment>
<dbReference type="AlphaFoldDB" id="A0A4Y9L5R6"/>
<proteinExistence type="predicted"/>
<evidence type="ECO:0000313" key="3">
    <source>
        <dbReference type="Proteomes" id="UP000298225"/>
    </source>
</evidence>
<dbReference type="SUPFAM" id="SSF51621">
    <property type="entry name" value="Phosphoenolpyruvate/pyruvate domain"/>
    <property type="match status" value="1"/>
</dbReference>
<dbReference type="RefSeq" id="WP_135169948.1">
    <property type="nucleotide sequence ID" value="NZ_SPQU01000008.1"/>
</dbReference>
<gene>
    <name evidence="2" type="ORF">E4K66_19170</name>
</gene>
<dbReference type="GO" id="GO:0003824">
    <property type="term" value="F:catalytic activity"/>
    <property type="evidence" value="ECO:0007669"/>
    <property type="project" value="InterPro"/>
</dbReference>
<sequence>MYSHEAISEAKKSETDGKDRRIAPSMRDGVASRIATSQQIFEQIWNVFISILREDILSDGDAVVVSEADLDEIYGEPQSIRSIAQGAANRVKERSLDPHEMRTLRVALMRQLLINASLQACLNRQRRDVAIFDQNECRPSRCDSAPLRMELGLHCQETEFLRAKVVNGLRGLVQVLERVLDQLPNDDSLECAVHDALQGLWDAIWSDEDVDLIAMQLLYADSMYAALPQALGEASSLLSRQGIDPAGLETCLRPYTWLYGDRDGRPHDTDAHTERLIVALEKGVRANYQRDLAEIAEGHPASDIFRKLADRLDTTHPEAVTSSSQLLAELEVSGLCADERVRALMLRIGVFGFHYLKIEFRQNAAMFTEVVDSIIPPGLIAGTLGPGRPSRYAQLSTAERVELLSQLHGRKGQHQDMPEELWRRFWDDNGQAFHDKAAHYQGRDYIDIYNVDREHIRVLNALNTLNTLKLLKRYSDRITIHGIAEAGSIDEPLALLFLLAAAGHRNGVDIALQPEDLAGAEAMLQQIEDLYANPVYREHLELRGRRQFITFGPSDTGKQGGKAMHIANMQIAKRHRAIAGRFGIEVVPSIVIGYEHARSNGPIAENLERFDAFTGRDVRYMLSGILEMRSHLLTPVMAHQCLRDLLLASAMRRSPFGIAKPSRGAGPDDVSRVDWIAIVRLYKQRFFEHPVLPALLRGIARFDIVRANSKSTRPPSRAFDLQDLESRPDAIRAIPWTRALMLSGVRHELIGAGLLAVRDVGELQDLYRADATFRGYVKNIAYAAARTRIELAWRTLTGSLPEWCEVVALANSLRSSDMEDPRQLLASIHVEYVQAKRFVYKAQYGLEAARPEDLTAEQLLSAWPVLAEEVAWKEREIDRYIPLLVATKREAQNFTKAAIQEIYSGFVLSANTDLYFYAADEPDAPRQESKARQPEHGDHPRHHSLRAAV</sequence>
<dbReference type="OrthoDB" id="9758461at2"/>
<keyword evidence="2" id="KW-0670">Pyruvate</keyword>
<name>A0A4Y9L5R6_9BRAD</name>
<feature type="compositionally biased region" description="Basic and acidic residues" evidence="1">
    <location>
        <begin position="923"/>
        <end position="938"/>
    </location>
</feature>
<feature type="region of interest" description="Disordered" evidence="1">
    <location>
        <begin position="923"/>
        <end position="949"/>
    </location>
</feature>
<evidence type="ECO:0000313" key="2">
    <source>
        <dbReference type="EMBL" id="TFV37644.1"/>
    </source>
</evidence>
<protein>
    <submittedName>
        <fullName evidence="2">Phosphoenolpyruvate carboxylase</fullName>
    </submittedName>
</protein>
<reference evidence="2 3" key="1">
    <citation type="submission" date="2019-03" db="EMBL/GenBank/DDBJ databases">
        <title>Bradyrhizobium strains diversity isolated from Chamaecrista fasciculata.</title>
        <authorList>
            <person name="Urquiaga M.C.O."/>
            <person name="Hungria M."/>
            <person name="Delamuta J.R.M."/>
        </authorList>
    </citation>
    <scope>NUCLEOTIDE SEQUENCE [LARGE SCALE GENOMIC DNA]</scope>
    <source>
        <strain evidence="2 3">CNPSo 3424</strain>
    </source>
</reference>
<dbReference type="InterPro" id="IPR015813">
    <property type="entry name" value="Pyrv/PenolPyrv_kinase-like_dom"/>
</dbReference>